<feature type="compositionally biased region" description="Low complexity" evidence="2">
    <location>
        <begin position="234"/>
        <end position="244"/>
    </location>
</feature>
<keyword evidence="1" id="KW-0479">Metal-binding</keyword>
<dbReference type="Proteomes" id="UP000053831">
    <property type="component" value="Unassembled WGS sequence"/>
</dbReference>
<feature type="region of interest" description="Disordered" evidence="2">
    <location>
        <begin position="327"/>
        <end position="412"/>
    </location>
</feature>
<dbReference type="GO" id="GO:0071788">
    <property type="term" value="P:endoplasmic reticulum tubular network maintenance"/>
    <property type="evidence" value="ECO:0007669"/>
    <property type="project" value="UniProtKB-UniRule"/>
</dbReference>
<gene>
    <name evidence="4" type="ORF">ESCO_000042</name>
</gene>
<comment type="caution">
    <text evidence="4">The sequence shown here is derived from an EMBL/GenBank/DDBJ whole genome shotgun (WGS) entry which is preliminary data.</text>
</comment>
<dbReference type="Pfam" id="PF10058">
    <property type="entry name" value="Zn_ribbon_10"/>
    <property type="match status" value="1"/>
</dbReference>
<dbReference type="STRING" id="150374.A0A0M9VU91"/>
<feature type="compositionally biased region" description="Acidic residues" evidence="2">
    <location>
        <begin position="351"/>
        <end position="366"/>
    </location>
</feature>
<dbReference type="EMBL" id="LGSR01000020">
    <property type="protein sequence ID" value="KOS19642.1"/>
    <property type="molecule type" value="Genomic_DNA"/>
</dbReference>
<evidence type="ECO:0000259" key="3">
    <source>
        <dbReference type="Pfam" id="PF10058"/>
    </source>
</evidence>
<keyword evidence="1" id="KW-0256">Endoplasmic reticulum</keyword>
<protein>
    <recommendedName>
        <fullName evidence="1">Endoplasmic reticulum junction formation protein lunapark</fullName>
    </recommendedName>
</protein>
<feature type="compositionally biased region" description="Basic and acidic residues" evidence="2">
    <location>
        <begin position="145"/>
        <end position="160"/>
    </location>
</feature>
<feature type="transmembrane region" description="Helical" evidence="1">
    <location>
        <begin position="47"/>
        <end position="70"/>
    </location>
</feature>
<comment type="function">
    <text evidence="1">Plays a role in determining ER morphology.</text>
</comment>
<feature type="compositionally biased region" description="Basic residues" evidence="2">
    <location>
        <begin position="385"/>
        <end position="399"/>
    </location>
</feature>
<dbReference type="GO" id="GO:0008270">
    <property type="term" value="F:zinc ion binding"/>
    <property type="evidence" value="ECO:0007669"/>
    <property type="project" value="UniProtKB-KW"/>
</dbReference>
<name>A0A0M9VU91_ESCWE</name>
<dbReference type="InterPro" id="IPR040115">
    <property type="entry name" value="Lnp"/>
</dbReference>
<dbReference type="PANTHER" id="PTHR22166:SF12">
    <property type="entry name" value="ENDOPLASMIC RETICULUM JUNCTION FORMATION PROTEIN LUNAPARK"/>
    <property type="match status" value="1"/>
</dbReference>
<feature type="region of interest" description="Disordered" evidence="2">
    <location>
        <begin position="139"/>
        <end position="250"/>
    </location>
</feature>
<dbReference type="GO" id="GO:0098826">
    <property type="term" value="C:endoplasmic reticulum tubular network membrane"/>
    <property type="evidence" value="ECO:0007669"/>
    <property type="project" value="UniProtKB-UniRule"/>
</dbReference>
<reference evidence="4 5" key="1">
    <citation type="submission" date="2015-07" db="EMBL/GenBank/DDBJ databases">
        <title>The genome of the fungus Escovopsis weberi, a specialized disease agent of ant agriculture.</title>
        <authorList>
            <person name="de Man T.J."/>
            <person name="Stajich J.E."/>
            <person name="Kubicek C.P."/>
            <person name="Chenthamara K."/>
            <person name="Atanasova L."/>
            <person name="Druzhinina I.S."/>
            <person name="Birnbaum S."/>
            <person name="Barribeau S.M."/>
            <person name="Teiling C."/>
            <person name="Suen G."/>
            <person name="Currie C."/>
            <person name="Gerardo N.M."/>
        </authorList>
    </citation>
    <scope>NUCLEOTIDE SEQUENCE [LARGE SCALE GENOMIC DNA]</scope>
</reference>
<sequence length="412" mass="44615">MVSLWPFAARDSSPASFEKALSTLAKKITETQAKLERMRVKSRKAKVIGTLYLTFAYLVYAIVLLLVVGYKNLGPYEWTGMAGGPVVIYTARQITMSYYNLVMDSLEARLTEHQDERSKTIQKLKDATRYDSTMELIEKYGGPEGRPKSRGQDSSHDGGDSRAPSAHGTPGRTHIPPPATANIQRREAQGSRPSTPQAFPAPGRPRNDSPQPSAEFAPNAFGPGGPIVNNNGHPQQQQQQQPPQIYVTGPPESHWYDRIFDVLLGEDETAAKNRIVLICRACRLVNGQAPPGTKTLAELGTWRCMACGAPNGEMDEGKRIVREVLTTGGGTAATAAQTKADGDNGDRDRDRDDDDDEEEEEEEEEDKTSSTTSAATGTAALGAKAKAKSKSKSMSKSRGKSSDEDTPNSAAS</sequence>
<dbReference type="AlphaFoldDB" id="A0A0M9VU91"/>
<accession>A0A0M9VU91</accession>
<keyword evidence="1" id="KW-0812">Transmembrane</keyword>
<proteinExistence type="inferred from homology"/>
<comment type="caution">
    <text evidence="1">Lacks conserved residue(s) required for the propagation of feature annotation.</text>
</comment>
<organism evidence="4 5">
    <name type="scientific">Escovopsis weberi</name>
    <dbReference type="NCBI Taxonomy" id="150374"/>
    <lineage>
        <taxon>Eukaryota</taxon>
        <taxon>Fungi</taxon>
        <taxon>Dikarya</taxon>
        <taxon>Ascomycota</taxon>
        <taxon>Pezizomycotina</taxon>
        <taxon>Sordariomycetes</taxon>
        <taxon>Hypocreomycetidae</taxon>
        <taxon>Hypocreales</taxon>
        <taxon>Hypocreaceae</taxon>
        <taxon>Escovopsis</taxon>
    </lineage>
</organism>
<keyword evidence="5" id="KW-1185">Reference proteome</keyword>
<keyword evidence="1" id="KW-0863">Zinc-finger</keyword>
<evidence type="ECO:0000313" key="4">
    <source>
        <dbReference type="EMBL" id="KOS19642.1"/>
    </source>
</evidence>
<keyword evidence="1" id="KW-0472">Membrane</keyword>
<feature type="domain" description="Lunapark zinc ribbon" evidence="3">
    <location>
        <begin position="255"/>
        <end position="310"/>
    </location>
</feature>
<feature type="compositionally biased region" description="Low complexity" evidence="2">
    <location>
        <begin position="369"/>
        <end position="384"/>
    </location>
</feature>
<evidence type="ECO:0000313" key="5">
    <source>
        <dbReference type="Proteomes" id="UP000053831"/>
    </source>
</evidence>
<comment type="subcellular location">
    <subcellularLocation>
        <location evidence="1">Endoplasmic reticulum membrane</location>
        <topology evidence="1">Multi-pass membrane protein</topology>
    </subcellularLocation>
</comment>
<dbReference type="PANTHER" id="PTHR22166">
    <property type="entry name" value="ENDOPLASMIC RETICULUM JUNCTION FORMATION PROTEIN LUNAPARK"/>
    <property type="match status" value="1"/>
</dbReference>
<evidence type="ECO:0000256" key="2">
    <source>
        <dbReference type="SAM" id="MobiDB-lite"/>
    </source>
</evidence>
<comment type="domain">
    <text evidence="1">The C4-type zinc finger motif is necessary both for its ER three-way tubular junction localization and formation.</text>
</comment>
<keyword evidence="1" id="KW-0862">Zinc</keyword>
<dbReference type="GO" id="GO:1903373">
    <property type="term" value="P:positive regulation of endoplasmic reticulum tubular network organization"/>
    <property type="evidence" value="ECO:0007669"/>
    <property type="project" value="UniProtKB-UniRule"/>
</dbReference>
<dbReference type="InterPro" id="IPR019273">
    <property type="entry name" value="Lunapark_Znf"/>
</dbReference>
<keyword evidence="1" id="KW-1133">Transmembrane helix</keyword>
<dbReference type="OrthoDB" id="1725934at2759"/>
<evidence type="ECO:0000256" key="1">
    <source>
        <dbReference type="RuleBase" id="RU367073"/>
    </source>
</evidence>
<feature type="compositionally biased region" description="Basic and acidic residues" evidence="2">
    <location>
        <begin position="340"/>
        <end position="350"/>
    </location>
</feature>
<comment type="similarity">
    <text evidence="1">Belongs to the lunapark family.</text>
</comment>